<dbReference type="Pfam" id="PF07714">
    <property type="entry name" value="PK_Tyr_Ser-Thr"/>
    <property type="match status" value="1"/>
</dbReference>
<dbReference type="SUPFAM" id="SSF56112">
    <property type="entry name" value="Protein kinase-like (PK-like)"/>
    <property type="match status" value="1"/>
</dbReference>
<name>A0A9P6J968_MORAP</name>
<dbReference type="PANTHER" id="PTHR44329">
    <property type="entry name" value="SERINE/THREONINE-PROTEIN KINASE TNNI3K-RELATED"/>
    <property type="match status" value="1"/>
</dbReference>
<comment type="caution">
    <text evidence="2">The sequence shown here is derived from an EMBL/GenBank/DDBJ whole genome shotgun (WGS) entry which is preliminary data.</text>
</comment>
<accession>A0A9P6J968</accession>
<organism evidence="2 3">
    <name type="scientific">Mortierella alpina</name>
    <name type="common">Oleaginous fungus</name>
    <name type="synonym">Mortierella renispora</name>
    <dbReference type="NCBI Taxonomy" id="64518"/>
    <lineage>
        <taxon>Eukaryota</taxon>
        <taxon>Fungi</taxon>
        <taxon>Fungi incertae sedis</taxon>
        <taxon>Mucoromycota</taxon>
        <taxon>Mortierellomycotina</taxon>
        <taxon>Mortierellomycetes</taxon>
        <taxon>Mortierellales</taxon>
        <taxon>Mortierellaceae</taxon>
        <taxon>Mortierella</taxon>
    </lineage>
</organism>
<keyword evidence="3" id="KW-1185">Reference proteome</keyword>
<dbReference type="AlphaFoldDB" id="A0A9P6J968"/>
<dbReference type="GO" id="GO:0004674">
    <property type="term" value="F:protein serine/threonine kinase activity"/>
    <property type="evidence" value="ECO:0007669"/>
    <property type="project" value="TreeGrafter"/>
</dbReference>
<evidence type="ECO:0000313" key="2">
    <source>
        <dbReference type="EMBL" id="KAF9964993.1"/>
    </source>
</evidence>
<reference evidence="2" key="1">
    <citation type="journal article" date="2020" name="Fungal Divers.">
        <title>Resolving the Mortierellaceae phylogeny through synthesis of multi-gene phylogenetics and phylogenomics.</title>
        <authorList>
            <person name="Vandepol N."/>
            <person name="Liber J."/>
            <person name="Desiro A."/>
            <person name="Na H."/>
            <person name="Kennedy M."/>
            <person name="Barry K."/>
            <person name="Grigoriev I.V."/>
            <person name="Miller A.N."/>
            <person name="O'Donnell K."/>
            <person name="Stajich J.E."/>
            <person name="Bonito G."/>
        </authorList>
    </citation>
    <scope>NUCLEOTIDE SEQUENCE</scope>
    <source>
        <strain evidence="2">CK1249</strain>
    </source>
</reference>
<dbReference type="EMBL" id="JAAAHY010000298">
    <property type="protein sequence ID" value="KAF9964993.1"/>
    <property type="molecule type" value="Genomic_DNA"/>
</dbReference>
<protein>
    <recommendedName>
        <fullName evidence="1">Protein kinase domain-containing protein</fullName>
    </recommendedName>
</protein>
<gene>
    <name evidence="2" type="ORF">BGZ70_005576</name>
</gene>
<dbReference type="PROSITE" id="PS50011">
    <property type="entry name" value="PROTEIN_KINASE_DOM"/>
    <property type="match status" value="1"/>
</dbReference>
<dbReference type="InterPro" id="IPR000719">
    <property type="entry name" value="Prot_kinase_dom"/>
</dbReference>
<dbReference type="Gene3D" id="1.10.510.10">
    <property type="entry name" value="Transferase(Phosphotransferase) domain 1"/>
    <property type="match status" value="1"/>
</dbReference>
<evidence type="ECO:0000313" key="3">
    <source>
        <dbReference type="Proteomes" id="UP000738359"/>
    </source>
</evidence>
<dbReference type="OrthoDB" id="2430858at2759"/>
<sequence>MFSFSLSYKYAYETTFKTDNIQLGEKIAHGAQAEILKAKYGLDDAVVKTFLDSTHKNTRQEVEIIKQLNHKYFVQLYYVHQDMLVMGFDEGGNLADAIIGRELKSWEIKTRITKEITLGLAYLH</sequence>
<dbReference type="Proteomes" id="UP000738359">
    <property type="component" value="Unassembled WGS sequence"/>
</dbReference>
<dbReference type="GO" id="GO:0005524">
    <property type="term" value="F:ATP binding"/>
    <property type="evidence" value="ECO:0007669"/>
    <property type="project" value="InterPro"/>
</dbReference>
<dbReference type="InterPro" id="IPR001245">
    <property type="entry name" value="Ser-Thr/Tyr_kinase_cat_dom"/>
</dbReference>
<dbReference type="InterPro" id="IPR011009">
    <property type="entry name" value="Kinase-like_dom_sf"/>
</dbReference>
<dbReference type="InterPro" id="IPR051681">
    <property type="entry name" value="Ser/Thr_Kinases-Pseudokinases"/>
</dbReference>
<proteinExistence type="predicted"/>
<feature type="domain" description="Protein kinase" evidence="1">
    <location>
        <begin position="21"/>
        <end position="124"/>
    </location>
</feature>
<evidence type="ECO:0000259" key="1">
    <source>
        <dbReference type="PROSITE" id="PS50011"/>
    </source>
</evidence>